<keyword evidence="5" id="KW-0732">Signal</keyword>
<evidence type="ECO:0000256" key="2">
    <source>
        <dbReference type="ARBA" id="ARBA00022900"/>
    </source>
</evidence>
<dbReference type="RefSeq" id="XP_023174623.2">
    <property type="nucleotide sequence ID" value="XM_023318855.2"/>
</dbReference>
<dbReference type="KEGG" id="dhe:111601976"/>
<proteinExistence type="inferred from homology"/>
<dbReference type="GO" id="GO:0004867">
    <property type="term" value="F:serine-type endopeptidase inhibitor activity"/>
    <property type="evidence" value="ECO:0007669"/>
    <property type="project" value="UniProtKB-KW"/>
</dbReference>
<evidence type="ECO:0000313" key="8">
    <source>
        <dbReference type="RefSeq" id="XP_023174623.2"/>
    </source>
</evidence>
<dbReference type="OMA" id="EFFFMTN"/>
<name>A0A6J1M3W6_DROHY</name>
<dbReference type="GeneID" id="111601976"/>
<dbReference type="Gene3D" id="2.30.39.10">
    <property type="entry name" value="Alpha-1-antitrypsin, domain 1"/>
    <property type="match status" value="1"/>
</dbReference>
<dbReference type="InterPro" id="IPR023796">
    <property type="entry name" value="Serpin_dom"/>
</dbReference>
<dbReference type="Gene3D" id="3.30.497.10">
    <property type="entry name" value="Antithrombin, subunit I, domain 2"/>
    <property type="match status" value="2"/>
</dbReference>
<reference evidence="8" key="1">
    <citation type="submission" date="2025-08" db="UniProtKB">
        <authorList>
            <consortium name="RefSeq"/>
        </authorList>
    </citation>
    <scope>IDENTIFICATION</scope>
    <source>
        <strain evidence="8">15085-1641.00</strain>
        <tissue evidence="8">Whole body</tissue>
    </source>
</reference>
<evidence type="ECO:0000256" key="5">
    <source>
        <dbReference type="SAM" id="SignalP"/>
    </source>
</evidence>
<keyword evidence="1" id="KW-0646">Protease inhibitor</keyword>
<evidence type="ECO:0000256" key="1">
    <source>
        <dbReference type="ARBA" id="ARBA00022690"/>
    </source>
</evidence>
<evidence type="ECO:0000256" key="3">
    <source>
        <dbReference type="RuleBase" id="RU000411"/>
    </source>
</evidence>
<dbReference type="SMART" id="SM00093">
    <property type="entry name" value="SERPIN"/>
    <property type="match status" value="1"/>
</dbReference>
<dbReference type="InterPro" id="IPR042185">
    <property type="entry name" value="Serpin_sf_2"/>
</dbReference>
<dbReference type="InterPro" id="IPR000215">
    <property type="entry name" value="Serpin_fam"/>
</dbReference>
<feature type="domain" description="Serpin" evidence="6">
    <location>
        <begin position="44"/>
        <end position="636"/>
    </location>
</feature>
<dbReference type="Pfam" id="PF00079">
    <property type="entry name" value="Serpin"/>
    <property type="match status" value="2"/>
</dbReference>
<feature type="region of interest" description="Disordered" evidence="4">
    <location>
        <begin position="156"/>
        <end position="181"/>
    </location>
</feature>
<comment type="similarity">
    <text evidence="3">Belongs to the serpin family.</text>
</comment>
<feature type="region of interest" description="Disordered" evidence="4">
    <location>
        <begin position="234"/>
        <end position="333"/>
    </location>
</feature>
<keyword evidence="7" id="KW-1185">Reference proteome</keyword>
<accession>A0A6J1M3W6</accession>
<dbReference type="SUPFAM" id="SSF56574">
    <property type="entry name" value="Serpins"/>
    <property type="match status" value="1"/>
</dbReference>
<evidence type="ECO:0000313" key="7">
    <source>
        <dbReference type="Proteomes" id="UP000504633"/>
    </source>
</evidence>
<evidence type="ECO:0000256" key="4">
    <source>
        <dbReference type="SAM" id="MobiDB-lite"/>
    </source>
</evidence>
<protein>
    <submittedName>
        <fullName evidence="8">Uncharacterized protein LOC111601976</fullName>
    </submittedName>
</protein>
<gene>
    <name evidence="8" type="primary">LOC111601976</name>
</gene>
<feature type="compositionally biased region" description="Polar residues" evidence="4">
    <location>
        <begin position="160"/>
        <end position="181"/>
    </location>
</feature>
<dbReference type="InterPro" id="IPR042178">
    <property type="entry name" value="Serpin_sf_1"/>
</dbReference>
<dbReference type="InterPro" id="IPR036186">
    <property type="entry name" value="Serpin_sf"/>
</dbReference>
<keyword evidence="2" id="KW-0722">Serine protease inhibitor</keyword>
<dbReference type="Proteomes" id="UP000504633">
    <property type="component" value="Unplaced"/>
</dbReference>
<dbReference type="OrthoDB" id="10063692at2759"/>
<sequence>MKAVLYFLPLLASASFVSSLPSLAAKESALPGSFVSEVSQLIATQLLNHNKDIDANQVYSPVGVVTILATLAEAADGETYSEFGQVLGFPKERQDLRAGFEPILAGYQKKDTGTGLPLFHTYFYVYRNNSAREDYKELLQRHYYTEMQELYSKEYDLEEQSNSTPEGSGTDGDSTEPSNSKDVIGFETLKRINLDDDAPVGTPNDNYGEEVINKEASKFDRDVDDKQYVEKPVALAEEEELQRERLTTEQTATDADSSSTDAPLEKLEKPAEITLTVKENLAEKQQNKRSDANAEQNPNVEENETVQEDEKLRKLPNEPNTAGSQVTDSEPEKVSLPLQKLENAVKTMVKEGADEIMIALESHLSSVARVYGARTLFGKNDIACALSVSSVKGRMIDDRTKMLLFNGLYFHSNWSQPFYQLRDGSDEFFFMTNDDAMKAPMMHSRGKFNVSDLPHLKARLISLPYENNQYSLYIVLPNEPEGLTEVIAQLQPSDYKYAQEHIHLKELHVTMPKFRVIEISRSEAMFKQMGLKRMFSRTEAQLNRLSEEQELFIDEIVQYVSVRFDEDGSSINSMSAVNVQGRSPIATEAAASLPVPEPEPEPEPGVERFDINRPFAYFVMDCKNQIVLASGKVYAPEPVDDVPPVTVEVELEQS</sequence>
<feature type="compositionally biased region" description="Basic and acidic residues" evidence="4">
    <location>
        <begin position="280"/>
        <end position="292"/>
    </location>
</feature>
<dbReference type="CDD" id="cd00172">
    <property type="entry name" value="serpin"/>
    <property type="match status" value="1"/>
</dbReference>
<feature type="compositionally biased region" description="Polar residues" evidence="4">
    <location>
        <begin position="318"/>
        <end position="328"/>
    </location>
</feature>
<feature type="compositionally biased region" description="Low complexity" evidence="4">
    <location>
        <begin position="248"/>
        <end position="262"/>
    </location>
</feature>
<dbReference type="PANTHER" id="PTHR11461">
    <property type="entry name" value="SERINE PROTEASE INHIBITOR, SERPIN"/>
    <property type="match status" value="1"/>
</dbReference>
<organism evidence="7 8">
    <name type="scientific">Drosophila hydei</name>
    <name type="common">Fruit fly</name>
    <dbReference type="NCBI Taxonomy" id="7224"/>
    <lineage>
        <taxon>Eukaryota</taxon>
        <taxon>Metazoa</taxon>
        <taxon>Ecdysozoa</taxon>
        <taxon>Arthropoda</taxon>
        <taxon>Hexapoda</taxon>
        <taxon>Insecta</taxon>
        <taxon>Pterygota</taxon>
        <taxon>Neoptera</taxon>
        <taxon>Endopterygota</taxon>
        <taxon>Diptera</taxon>
        <taxon>Brachycera</taxon>
        <taxon>Muscomorpha</taxon>
        <taxon>Ephydroidea</taxon>
        <taxon>Drosophilidae</taxon>
        <taxon>Drosophila</taxon>
    </lineage>
</organism>
<dbReference type="PANTHER" id="PTHR11461:SF292">
    <property type="entry name" value="SERPIN 100A"/>
    <property type="match status" value="1"/>
</dbReference>
<evidence type="ECO:0000259" key="6">
    <source>
        <dbReference type="SMART" id="SM00093"/>
    </source>
</evidence>
<feature type="signal peptide" evidence="5">
    <location>
        <begin position="1"/>
        <end position="19"/>
    </location>
</feature>
<dbReference type="GO" id="GO:0005615">
    <property type="term" value="C:extracellular space"/>
    <property type="evidence" value="ECO:0007669"/>
    <property type="project" value="InterPro"/>
</dbReference>
<dbReference type="AlphaFoldDB" id="A0A6J1M3W6"/>
<feature type="chain" id="PRO_5026690534" evidence="5">
    <location>
        <begin position="20"/>
        <end position="654"/>
    </location>
</feature>